<keyword evidence="1" id="KW-1133">Transmembrane helix</keyword>
<dbReference type="RefSeq" id="WP_205110148.1">
    <property type="nucleotide sequence ID" value="NZ_JACJJL010000015.1"/>
</dbReference>
<evidence type="ECO:0000313" key="3">
    <source>
        <dbReference type="Proteomes" id="UP000764045"/>
    </source>
</evidence>
<dbReference type="Pfam" id="PF16872">
    <property type="entry name" value="putAbiC"/>
    <property type="match status" value="1"/>
</dbReference>
<proteinExistence type="predicted"/>
<keyword evidence="1" id="KW-0472">Membrane</keyword>
<dbReference type="EMBL" id="JACJJL010000015">
    <property type="protein sequence ID" value="MBM6662067.1"/>
    <property type="molecule type" value="Genomic_DNA"/>
</dbReference>
<dbReference type="InterPro" id="IPR031709">
    <property type="entry name" value="PutAbiC"/>
</dbReference>
<comment type="caution">
    <text evidence="2">The sequence shown here is derived from an EMBL/GenBank/DDBJ whole genome shotgun (WGS) entry which is preliminary data.</text>
</comment>
<dbReference type="Proteomes" id="UP000764045">
    <property type="component" value="Unassembled WGS sequence"/>
</dbReference>
<keyword evidence="3" id="KW-1185">Reference proteome</keyword>
<sequence>MKSIKIAIIFCAGLSLAFLVLFLINRQYDYSWPLATDIVGHYGDFIGGFVGSLLSVVLLYYTFRSQIAESKENAKVYIKQQFNETFFHLLHQYNSIVETFSARVESEETALHGKEALHYYVQQMQTEFDNGEFYENRKEAVGCFMNFYAAHEDFTPIYYRTLYRIFDMIETTNIDDDEKVKYAKIVRSQLTDSELVLLRYNAMTAYGRKMRKYVVNYNLLKHMPAMGLLEYRKWRKMLTQSMQNKLNVVLYLLRKNIHDLEPNQPTLAHTSSRAKYHVNVTMKDEGREVKIDFHRNLNSTVLGNDEFSCFETMPLSVIGELLEEWLKEIFIFSLLGIKEKKNKVLITKKIDTTSSKEHLTISVNSKTKKPLNVCGKTLGTENLCHQPSA</sequence>
<protein>
    <submittedName>
        <fullName evidence="2">Phage abortive infection protein</fullName>
    </submittedName>
</protein>
<name>A0A939B5H2_9BACT</name>
<reference evidence="2 3" key="1">
    <citation type="journal article" date="2021" name="Sci. Rep.">
        <title>The distribution of antibiotic resistance genes in chicken gut microbiota commensals.</title>
        <authorList>
            <person name="Juricova H."/>
            <person name="Matiasovicova J."/>
            <person name="Kubasova T."/>
            <person name="Cejkova D."/>
            <person name="Rychlik I."/>
        </authorList>
    </citation>
    <scope>NUCLEOTIDE SEQUENCE [LARGE SCALE GENOMIC DNA]</scope>
    <source>
        <strain evidence="2 3">An819</strain>
    </source>
</reference>
<dbReference type="AlphaFoldDB" id="A0A939B5H2"/>
<evidence type="ECO:0000256" key="1">
    <source>
        <dbReference type="SAM" id="Phobius"/>
    </source>
</evidence>
<accession>A0A939B5H2</accession>
<organism evidence="2 3">
    <name type="scientific">Marseilla massiliensis</name>
    <dbReference type="NCBI Taxonomy" id="1841864"/>
    <lineage>
        <taxon>Bacteria</taxon>
        <taxon>Pseudomonadati</taxon>
        <taxon>Bacteroidota</taxon>
        <taxon>Bacteroidia</taxon>
        <taxon>Bacteroidales</taxon>
        <taxon>Prevotellaceae</taxon>
        <taxon>Marseilla</taxon>
    </lineage>
</organism>
<keyword evidence="1" id="KW-0812">Transmembrane</keyword>
<evidence type="ECO:0000313" key="2">
    <source>
        <dbReference type="EMBL" id="MBM6662067.1"/>
    </source>
</evidence>
<feature type="transmembrane region" description="Helical" evidence="1">
    <location>
        <begin position="45"/>
        <end position="63"/>
    </location>
</feature>
<gene>
    <name evidence="2" type="ORF">H6B30_09960</name>
</gene>
<feature type="transmembrane region" description="Helical" evidence="1">
    <location>
        <begin position="7"/>
        <end position="25"/>
    </location>
</feature>